<evidence type="ECO:0000256" key="1">
    <source>
        <dbReference type="SAM" id="SignalP"/>
    </source>
</evidence>
<dbReference type="OrthoDB" id="5189319at2759"/>
<comment type="caution">
    <text evidence="2">The sequence shown here is derived from an EMBL/GenBank/DDBJ whole genome shotgun (WGS) entry which is preliminary data.</text>
</comment>
<dbReference type="RefSeq" id="XP_030996396.1">
    <property type="nucleotide sequence ID" value="XM_031139562.1"/>
</dbReference>
<evidence type="ECO:0008006" key="4">
    <source>
        <dbReference type="Google" id="ProtNLM"/>
    </source>
</evidence>
<sequence length="191" mass="20343">MTKLLALLLTLLATAASLAGAVPADTPRGLGIPLLDGILDPVLDLGALPPPKLIQTGSPSPQCKAVNGGQLQCCRATVAGDIQLVVWLAALYGYKLNPNDINGINCEFFLLSFLKFRNRPLLWDVMCADMGNPPSCPGDNNLDACPGVKVCCQVTALVSRIWAPKVPRMVLPVLTSFSHQSPLLSLWCQDP</sequence>
<proteinExistence type="predicted"/>
<dbReference type="Proteomes" id="UP000319257">
    <property type="component" value="Unassembled WGS sequence"/>
</dbReference>
<evidence type="ECO:0000313" key="3">
    <source>
        <dbReference type="Proteomes" id="UP000319257"/>
    </source>
</evidence>
<dbReference type="GeneID" id="41972527"/>
<feature type="signal peptide" evidence="1">
    <location>
        <begin position="1"/>
        <end position="21"/>
    </location>
</feature>
<dbReference type="AlphaFoldDB" id="A0A507AV66"/>
<feature type="chain" id="PRO_5021282833" description="Hydrophobin" evidence="1">
    <location>
        <begin position="22"/>
        <end position="191"/>
    </location>
</feature>
<evidence type="ECO:0000313" key="2">
    <source>
        <dbReference type="EMBL" id="TPX14685.1"/>
    </source>
</evidence>
<accession>A0A507AV66</accession>
<organism evidence="2 3">
    <name type="scientific">Thyridium curvatum</name>
    <dbReference type="NCBI Taxonomy" id="1093900"/>
    <lineage>
        <taxon>Eukaryota</taxon>
        <taxon>Fungi</taxon>
        <taxon>Dikarya</taxon>
        <taxon>Ascomycota</taxon>
        <taxon>Pezizomycotina</taxon>
        <taxon>Sordariomycetes</taxon>
        <taxon>Sordariomycetidae</taxon>
        <taxon>Thyridiales</taxon>
        <taxon>Thyridiaceae</taxon>
        <taxon>Thyridium</taxon>
    </lineage>
</organism>
<dbReference type="EMBL" id="SKBQ01000026">
    <property type="protein sequence ID" value="TPX14685.1"/>
    <property type="molecule type" value="Genomic_DNA"/>
</dbReference>
<name>A0A507AV66_9PEZI</name>
<protein>
    <recommendedName>
        <fullName evidence="4">Hydrophobin</fullName>
    </recommendedName>
</protein>
<keyword evidence="3" id="KW-1185">Reference proteome</keyword>
<gene>
    <name evidence="2" type="ORF">E0L32_005080</name>
</gene>
<dbReference type="InParanoid" id="A0A507AV66"/>
<keyword evidence="1" id="KW-0732">Signal</keyword>
<reference evidence="2 3" key="1">
    <citation type="submission" date="2019-06" db="EMBL/GenBank/DDBJ databases">
        <title>Draft genome sequence of the filamentous fungus Phialemoniopsis curvata isolated from diesel fuel.</title>
        <authorList>
            <person name="Varaljay V.A."/>
            <person name="Lyon W.J."/>
            <person name="Crouch A.L."/>
            <person name="Drake C.E."/>
            <person name="Hollomon J.M."/>
            <person name="Nadeau L.J."/>
            <person name="Nunn H.S."/>
            <person name="Stevenson B.S."/>
            <person name="Bojanowski C.L."/>
            <person name="Crookes-Goodson W.J."/>
        </authorList>
    </citation>
    <scope>NUCLEOTIDE SEQUENCE [LARGE SCALE GENOMIC DNA]</scope>
    <source>
        <strain evidence="2 3">D216</strain>
    </source>
</reference>